<evidence type="ECO:0000313" key="2">
    <source>
        <dbReference type="EMBL" id="KUK60250.1"/>
    </source>
</evidence>
<organism evidence="3 5">
    <name type="scientific">Methanoculleus marisnigri</name>
    <dbReference type="NCBI Taxonomy" id="2198"/>
    <lineage>
        <taxon>Archaea</taxon>
        <taxon>Methanobacteriati</taxon>
        <taxon>Methanobacteriota</taxon>
        <taxon>Stenosarchaea group</taxon>
        <taxon>Methanomicrobia</taxon>
        <taxon>Methanomicrobiales</taxon>
        <taxon>Methanomicrobiaceae</taxon>
        <taxon>Methanoculleus</taxon>
    </lineage>
</organism>
<accession>A0A101IRM7</accession>
<dbReference type="InterPro" id="IPR012427">
    <property type="entry name" value="DUF1622"/>
</dbReference>
<dbReference type="PATRIC" id="fig|2198.3.peg.1531"/>
<reference evidence="3" key="1">
    <citation type="journal article" date="2015" name="MBio">
        <title>Genome-resolved metagenomic analysis reveals roles for candidate phyla and other microbial community members in biogeochemical transformations in oil reservoirs.</title>
        <authorList>
            <person name="Hu P."/>
            <person name="Tom L."/>
            <person name="Singh A."/>
            <person name="Thomas B.C."/>
            <person name="Baker B.J."/>
            <person name="Piceno Y.M."/>
            <person name="Andersen G.L."/>
            <person name="Banfield J.F."/>
        </authorList>
    </citation>
    <scope>NUCLEOTIDE SEQUENCE [LARGE SCALE GENOMIC DNA]</scope>
    <source>
        <strain evidence="2">62_101</strain>
        <strain evidence="3">63_41</strain>
    </source>
</reference>
<dbReference type="EMBL" id="LGGD01000247">
    <property type="protein sequence ID" value="KUK60250.1"/>
    <property type="molecule type" value="Genomic_DNA"/>
</dbReference>
<dbReference type="EMBL" id="LGHE01000198">
    <property type="protein sequence ID" value="KUL00095.1"/>
    <property type="molecule type" value="Genomic_DNA"/>
</dbReference>
<dbReference type="Proteomes" id="UP000054598">
    <property type="component" value="Unassembled WGS sequence"/>
</dbReference>
<gene>
    <name evidence="2" type="ORF">XD82_1670</name>
    <name evidence="3" type="ORF">XE10_1555</name>
</gene>
<sequence length="115" mass="12909">MRAGHMVLETLIGITEIVLGTFGALFIVYGAAIAMIELLAREMRIRAITYHDIRWVFTTRILIGLEFFVAADVLKTIIEPTLQDLAILGALVTIRTVVSYFLGKEVSELPEERKM</sequence>
<keyword evidence="1" id="KW-0812">Transmembrane</keyword>
<name>A0A101IRM7_9EURY</name>
<comment type="caution">
    <text evidence="3">The sequence shown here is derived from an EMBL/GenBank/DDBJ whole genome shotgun (WGS) entry which is preliminary data.</text>
</comment>
<evidence type="ECO:0000313" key="5">
    <source>
        <dbReference type="Proteomes" id="UP000054598"/>
    </source>
</evidence>
<dbReference type="PANTHER" id="PTHR38468">
    <property type="entry name" value="SLL0939 PROTEIN"/>
    <property type="match status" value="1"/>
</dbReference>
<evidence type="ECO:0008006" key="6">
    <source>
        <dbReference type="Google" id="ProtNLM"/>
    </source>
</evidence>
<evidence type="ECO:0000256" key="1">
    <source>
        <dbReference type="SAM" id="Phobius"/>
    </source>
</evidence>
<reference evidence="4 5" key="2">
    <citation type="journal article" date="2015" name="MBio">
        <title>Genome-Resolved Metagenomic Analysis Reveals Roles for Candidate Phyla and Other Microbial Community Members in Biogeochemical Transformations in Oil Reservoirs.</title>
        <authorList>
            <person name="Hu P."/>
            <person name="Tom L."/>
            <person name="Singh A."/>
            <person name="Thomas B.C."/>
            <person name="Baker B.J."/>
            <person name="Piceno Y.M."/>
            <person name="Andersen G.L."/>
            <person name="Banfield J.F."/>
        </authorList>
    </citation>
    <scope>NUCLEOTIDE SEQUENCE [LARGE SCALE GENOMIC DNA]</scope>
</reference>
<dbReference type="AlphaFoldDB" id="A0A101IRM7"/>
<proteinExistence type="predicted"/>
<keyword evidence="1" id="KW-0472">Membrane</keyword>
<dbReference type="Proteomes" id="UP000054323">
    <property type="component" value="Unassembled WGS sequence"/>
</dbReference>
<evidence type="ECO:0000313" key="3">
    <source>
        <dbReference type="EMBL" id="KUL00095.1"/>
    </source>
</evidence>
<feature type="transmembrane region" description="Helical" evidence="1">
    <location>
        <begin position="84"/>
        <end position="103"/>
    </location>
</feature>
<feature type="transmembrane region" description="Helical" evidence="1">
    <location>
        <begin position="17"/>
        <end position="40"/>
    </location>
</feature>
<evidence type="ECO:0000313" key="4">
    <source>
        <dbReference type="Proteomes" id="UP000054323"/>
    </source>
</evidence>
<dbReference type="Pfam" id="PF07784">
    <property type="entry name" value="DUF1622"/>
    <property type="match status" value="1"/>
</dbReference>
<protein>
    <recommendedName>
        <fullName evidence="6">DUF1622 domain-containing protein</fullName>
    </recommendedName>
</protein>
<dbReference type="PANTHER" id="PTHR38468:SF1">
    <property type="entry name" value="SLL0939 PROTEIN"/>
    <property type="match status" value="1"/>
</dbReference>
<keyword evidence="1" id="KW-1133">Transmembrane helix</keyword>